<evidence type="ECO:0000313" key="2">
    <source>
        <dbReference type="EMBL" id="ATC65079.1"/>
    </source>
</evidence>
<feature type="signal peptide" evidence="1">
    <location>
        <begin position="1"/>
        <end position="23"/>
    </location>
</feature>
<reference evidence="2 3" key="1">
    <citation type="submission" date="2017-09" db="EMBL/GenBank/DDBJ databases">
        <title>Complete genome sequence of Verrucomicrobial strain HZ-65, isolated from freshwater.</title>
        <authorList>
            <person name="Choi A."/>
        </authorList>
    </citation>
    <scope>NUCLEOTIDE SEQUENCE [LARGE SCALE GENOMIC DNA]</scope>
    <source>
        <strain evidence="2 3">HZ-65</strain>
    </source>
</reference>
<dbReference type="OrthoDB" id="193289at2"/>
<dbReference type="EMBL" id="CP023344">
    <property type="protein sequence ID" value="ATC65079.1"/>
    <property type="molecule type" value="Genomic_DNA"/>
</dbReference>
<evidence type="ECO:0000256" key="1">
    <source>
        <dbReference type="SAM" id="SignalP"/>
    </source>
</evidence>
<protein>
    <recommendedName>
        <fullName evidence="4">Porin</fullName>
    </recommendedName>
</protein>
<dbReference type="Proteomes" id="UP000217265">
    <property type="component" value="Chromosome"/>
</dbReference>
<gene>
    <name evidence="2" type="ORF">CMV30_14560</name>
</gene>
<proteinExistence type="predicted"/>
<dbReference type="KEGG" id="vbh:CMV30_14560"/>
<organism evidence="2 3">
    <name type="scientific">Nibricoccus aquaticus</name>
    <dbReference type="NCBI Taxonomy" id="2576891"/>
    <lineage>
        <taxon>Bacteria</taxon>
        <taxon>Pseudomonadati</taxon>
        <taxon>Verrucomicrobiota</taxon>
        <taxon>Opitutia</taxon>
        <taxon>Opitutales</taxon>
        <taxon>Opitutaceae</taxon>
        <taxon>Nibricoccus</taxon>
    </lineage>
</organism>
<evidence type="ECO:0000313" key="3">
    <source>
        <dbReference type="Proteomes" id="UP000217265"/>
    </source>
</evidence>
<accession>A0A290Q8V2</accession>
<dbReference type="SUPFAM" id="SSF56935">
    <property type="entry name" value="Porins"/>
    <property type="match status" value="1"/>
</dbReference>
<name>A0A290Q8V2_9BACT</name>
<dbReference type="InterPro" id="IPR011486">
    <property type="entry name" value="BBP2"/>
</dbReference>
<dbReference type="Pfam" id="PF07642">
    <property type="entry name" value="BBP2"/>
    <property type="match status" value="1"/>
</dbReference>
<keyword evidence="1" id="KW-0732">Signal</keyword>
<sequence>MTKHVIPLGGIAAAVILASSASAEIKVNENLSFGGYIVGSATLTDIDGASTTSTMDIDATKLITTAKFAPVTGTLSFFAGSDNDVTVLDAYASYDAGNGITVTGGKFLSWLGYEAFDPVNMTQITYGWQPLAGSISGLIGIPAYHSGVKIEKSGDGYTSGFAVLDSNRYDTTAVKGDGRLDHGAGFEAYTTFKSGNFTTFIGAAYDKDDWADLATYSGDVWFQYAEGANTFALELCYANQDPKIGDNTASYFWLLFAKHTFSEKFALSGRVSGGNVDGTPADAEYIKGTIAPAWTITPNLEIVGEVSYTTFDGVGFDNGLFAGLQARFKF</sequence>
<feature type="chain" id="PRO_5012696633" description="Porin" evidence="1">
    <location>
        <begin position="24"/>
        <end position="330"/>
    </location>
</feature>
<dbReference type="AlphaFoldDB" id="A0A290Q8V2"/>
<keyword evidence="3" id="KW-1185">Reference proteome</keyword>
<dbReference type="RefSeq" id="WP_096056710.1">
    <property type="nucleotide sequence ID" value="NZ_CP023344.1"/>
</dbReference>
<evidence type="ECO:0008006" key="4">
    <source>
        <dbReference type="Google" id="ProtNLM"/>
    </source>
</evidence>